<reference evidence="2 3" key="1">
    <citation type="submission" date="2023-07" db="EMBL/GenBank/DDBJ databases">
        <title>Genomic Encyclopedia of Type Strains, Phase IV (KMG-IV): sequencing the most valuable type-strain genomes for metagenomic binning, comparative biology and taxonomic classification.</title>
        <authorList>
            <person name="Goeker M."/>
        </authorList>
    </citation>
    <scope>NUCLEOTIDE SEQUENCE [LARGE SCALE GENOMIC DNA]</scope>
    <source>
        <strain evidence="2 3">DSM 19598</strain>
    </source>
</reference>
<evidence type="ECO:0000256" key="1">
    <source>
        <dbReference type="SAM" id="Phobius"/>
    </source>
</evidence>
<sequence length="145" mass="14735">MHPYVNRFQRNDYRFGAGFGWLPFLGGLAGGFLGGALTPPRPLSPPPFGYPGAGFPGGAYFPPGGYPGPNFGGYPGGNIGGYPGGYGGYPGVGAAGYPGSPGTGYPMTPGGGGYQANGYPFYGKSDLDLFGSVYPNNANKALSKF</sequence>
<proteinExistence type="predicted"/>
<comment type="caution">
    <text evidence="2">The sequence shown here is derived from an EMBL/GenBank/DDBJ whole genome shotgun (WGS) entry which is preliminary data.</text>
</comment>
<keyword evidence="1" id="KW-0812">Transmembrane</keyword>
<gene>
    <name evidence="2" type="ORF">J2S25_000788</name>
</gene>
<dbReference type="Proteomes" id="UP001242313">
    <property type="component" value="Unassembled WGS sequence"/>
</dbReference>
<evidence type="ECO:0008006" key="4">
    <source>
        <dbReference type="Google" id="ProtNLM"/>
    </source>
</evidence>
<accession>A0ABU0FRR5</accession>
<dbReference type="EMBL" id="JAUSUN010000004">
    <property type="protein sequence ID" value="MDQ0412608.1"/>
    <property type="molecule type" value="Genomic_DNA"/>
</dbReference>
<evidence type="ECO:0000313" key="3">
    <source>
        <dbReference type="Proteomes" id="UP001242313"/>
    </source>
</evidence>
<feature type="transmembrane region" description="Helical" evidence="1">
    <location>
        <begin position="20"/>
        <end position="38"/>
    </location>
</feature>
<keyword evidence="1" id="KW-1133">Transmembrane helix</keyword>
<protein>
    <recommendedName>
        <fullName evidence="4">Spore coat protein</fullName>
    </recommendedName>
</protein>
<evidence type="ECO:0000313" key="2">
    <source>
        <dbReference type="EMBL" id="MDQ0412608.1"/>
    </source>
</evidence>
<organism evidence="2 3">
    <name type="scientific">Mesobacillus stamsii</name>
    <dbReference type="NCBI Taxonomy" id="225347"/>
    <lineage>
        <taxon>Bacteria</taxon>
        <taxon>Bacillati</taxon>
        <taxon>Bacillota</taxon>
        <taxon>Bacilli</taxon>
        <taxon>Bacillales</taxon>
        <taxon>Bacillaceae</taxon>
        <taxon>Mesobacillus</taxon>
    </lineage>
</organism>
<name>A0ABU0FRR5_9BACI</name>
<dbReference type="RefSeq" id="WP_198528204.1">
    <property type="nucleotide sequence ID" value="NZ_JAUSUN010000004.1"/>
</dbReference>
<keyword evidence="3" id="KW-1185">Reference proteome</keyword>
<keyword evidence="1" id="KW-0472">Membrane</keyword>